<protein>
    <recommendedName>
        <fullName evidence="3">Tick transposon</fullName>
    </recommendedName>
</protein>
<proteinExistence type="predicted"/>
<comment type="caution">
    <text evidence="1">The sequence shown here is derived from an EMBL/GenBank/DDBJ whole genome shotgun (WGS) entry which is preliminary data.</text>
</comment>
<accession>A0A9D4SY08</accession>
<name>A0A9D4SY08_RHISA</name>
<gene>
    <name evidence="1" type="ORF">HPB52_008437</name>
</gene>
<sequence length="93" mass="9991">MRWTLSGASGPGECVTAANIDCGERETVAHLFLSCSNLSTHREALDRVSKQLGLPSATVDDILHPVGSAHRVRPALRAVLNYIEAAQLADRLL</sequence>
<keyword evidence="2" id="KW-1185">Reference proteome</keyword>
<evidence type="ECO:0008006" key="3">
    <source>
        <dbReference type="Google" id="ProtNLM"/>
    </source>
</evidence>
<reference evidence="1" key="2">
    <citation type="submission" date="2021-09" db="EMBL/GenBank/DDBJ databases">
        <authorList>
            <person name="Jia N."/>
            <person name="Wang J."/>
            <person name="Shi W."/>
            <person name="Du L."/>
            <person name="Sun Y."/>
            <person name="Zhan W."/>
            <person name="Jiang J."/>
            <person name="Wang Q."/>
            <person name="Zhang B."/>
            <person name="Ji P."/>
            <person name="Sakyi L.B."/>
            <person name="Cui X."/>
            <person name="Yuan T."/>
            <person name="Jiang B."/>
            <person name="Yang W."/>
            <person name="Lam T.T.-Y."/>
            <person name="Chang Q."/>
            <person name="Ding S."/>
            <person name="Wang X."/>
            <person name="Zhu J."/>
            <person name="Ruan X."/>
            <person name="Zhao L."/>
            <person name="Wei J."/>
            <person name="Que T."/>
            <person name="Du C."/>
            <person name="Cheng J."/>
            <person name="Dai P."/>
            <person name="Han X."/>
            <person name="Huang E."/>
            <person name="Gao Y."/>
            <person name="Liu J."/>
            <person name="Shao H."/>
            <person name="Ye R."/>
            <person name="Li L."/>
            <person name="Wei W."/>
            <person name="Wang X."/>
            <person name="Wang C."/>
            <person name="Huo Q."/>
            <person name="Li W."/>
            <person name="Guo W."/>
            <person name="Chen H."/>
            <person name="Chen S."/>
            <person name="Zhou L."/>
            <person name="Zhou L."/>
            <person name="Ni X."/>
            <person name="Tian J."/>
            <person name="Zhou Y."/>
            <person name="Sheng Y."/>
            <person name="Liu T."/>
            <person name="Pan Y."/>
            <person name="Xia L."/>
            <person name="Li J."/>
            <person name="Zhao F."/>
            <person name="Cao W."/>
        </authorList>
    </citation>
    <scope>NUCLEOTIDE SEQUENCE</scope>
    <source>
        <strain evidence="1">Rsan-2018</strain>
        <tissue evidence="1">Larvae</tissue>
    </source>
</reference>
<reference evidence="1" key="1">
    <citation type="journal article" date="2020" name="Cell">
        <title>Large-Scale Comparative Analyses of Tick Genomes Elucidate Their Genetic Diversity and Vector Capacities.</title>
        <authorList>
            <consortium name="Tick Genome and Microbiome Consortium (TIGMIC)"/>
            <person name="Jia N."/>
            <person name="Wang J."/>
            <person name="Shi W."/>
            <person name="Du L."/>
            <person name="Sun Y."/>
            <person name="Zhan W."/>
            <person name="Jiang J.F."/>
            <person name="Wang Q."/>
            <person name="Zhang B."/>
            <person name="Ji P."/>
            <person name="Bell-Sakyi L."/>
            <person name="Cui X.M."/>
            <person name="Yuan T.T."/>
            <person name="Jiang B.G."/>
            <person name="Yang W.F."/>
            <person name="Lam T.T."/>
            <person name="Chang Q.C."/>
            <person name="Ding S.J."/>
            <person name="Wang X.J."/>
            <person name="Zhu J.G."/>
            <person name="Ruan X.D."/>
            <person name="Zhao L."/>
            <person name="Wei J.T."/>
            <person name="Ye R.Z."/>
            <person name="Que T.C."/>
            <person name="Du C.H."/>
            <person name="Zhou Y.H."/>
            <person name="Cheng J.X."/>
            <person name="Dai P.F."/>
            <person name="Guo W.B."/>
            <person name="Han X.H."/>
            <person name="Huang E.J."/>
            <person name="Li L.F."/>
            <person name="Wei W."/>
            <person name="Gao Y.C."/>
            <person name="Liu J.Z."/>
            <person name="Shao H.Z."/>
            <person name="Wang X."/>
            <person name="Wang C.C."/>
            <person name="Yang T.C."/>
            <person name="Huo Q.B."/>
            <person name="Li W."/>
            <person name="Chen H.Y."/>
            <person name="Chen S.E."/>
            <person name="Zhou L.G."/>
            <person name="Ni X.B."/>
            <person name="Tian J.H."/>
            <person name="Sheng Y."/>
            <person name="Liu T."/>
            <person name="Pan Y.S."/>
            <person name="Xia L.Y."/>
            <person name="Li J."/>
            <person name="Zhao F."/>
            <person name="Cao W.C."/>
        </authorList>
    </citation>
    <scope>NUCLEOTIDE SEQUENCE</scope>
    <source>
        <strain evidence="1">Rsan-2018</strain>
    </source>
</reference>
<dbReference type="AlphaFoldDB" id="A0A9D4SY08"/>
<evidence type="ECO:0000313" key="1">
    <source>
        <dbReference type="EMBL" id="KAH7956345.1"/>
    </source>
</evidence>
<dbReference type="Proteomes" id="UP000821837">
    <property type="component" value="Unassembled WGS sequence"/>
</dbReference>
<evidence type="ECO:0000313" key="2">
    <source>
        <dbReference type="Proteomes" id="UP000821837"/>
    </source>
</evidence>
<organism evidence="1 2">
    <name type="scientific">Rhipicephalus sanguineus</name>
    <name type="common">Brown dog tick</name>
    <name type="synonym">Ixodes sanguineus</name>
    <dbReference type="NCBI Taxonomy" id="34632"/>
    <lineage>
        <taxon>Eukaryota</taxon>
        <taxon>Metazoa</taxon>
        <taxon>Ecdysozoa</taxon>
        <taxon>Arthropoda</taxon>
        <taxon>Chelicerata</taxon>
        <taxon>Arachnida</taxon>
        <taxon>Acari</taxon>
        <taxon>Parasitiformes</taxon>
        <taxon>Ixodida</taxon>
        <taxon>Ixodoidea</taxon>
        <taxon>Ixodidae</taxon>
        <taxon>Rhipicephalinae</taxon>
        <taxon>Rhipicephalus</taxon>
        <taxon>Rhipicephalus</taxon>
    </lineage>
</organism>
<dbReference type="EMBL" id="JABSTV010001250">
    <property type="protein sequence ID" value="KAH7956345.1"/>
    <property type="molecule type" value="Genomic_DNA"/>
</dbReference>